<evidence type="ECO:0000256" key="5">
    <source>
        <dbReference type="ARBA" id="ARBA00022729"/>
    </source>
</evidence>
<evidence type="ECO:0000256" key="7">
    <source>
        <dbReference type="SAM" id="MobiDB-lite"/>
    </source>
</evidence>
<evidence type="ECO:0000256" key="1">
    <source>
        <dbReference type="ARBA" id="ARBA00004340"/>
    </source>
</evidence>
<evidence type="ECO:0000256" key="6">
    <source>
        <dbReference type="ARBA" id="ARBA00023026"/>
    </source>
</evidence>
<dbReference type="EMBL" id="JAENGY010000740">
    <property type="protein sequence ID" value="KAG6957278.1"/>
    <property type="molecule type" value="Genomic_DNA"/>
</dbReference>
<keyword evidence="5 8" id="KW-0732">Signal</keyword>
<feature type="region of interest" description="Disordered" evidence="7">
    <location>
        <begin position="44"/>
        <end position="64"/>
    </location>
</feature>
<evidence type="ECO:0000313" key="11">
    <source>
        <dbReference type="Proteomes" id="UP000709295"/>
    </source>
</evidence>
<feature type="signal peptide" evidence="8">
    <location>
        <begin position="1"/>
        <end position="21"/>
    </location>
</feature>
<comment type="subcellular location">
    <subcellularLocation>
        <location evidence="1">Host cell</location>
    </subcellularLocation>
    <subcellularLocation>
        <location evidence="2">Secreted</location>
    </subcellularLocation>
</comment>
<protein>
    <recommendedName>
        <fullName evidence="9">RxLR effector PexRD54 WY domain-containing protein</fullName>
    </recommendedName>
</protein>
<keyword evidence="4" id="KW-0964">Secreted</keyword>
<reference evidence="10" key="1">
    <citation type="submission" date="2021-01" db="EMBL/GenBank/DDBJ databases">
        <title>Phytophthora aleatoria, a newly-described species from Pinus radiata is distinct from Phytophthora cactorum isolates based on comparative genomics.</title>
        <authorList>
            <person name="Mcdougal R."/>
            <person name="Panda P."/>
            <person name="Williams N."/>
            <person name="Studholme D.J."/>
        </authorList>
    </citation>
    <scope>NUCLEOTIDE SEQUENCE</scope>
    <source>
        <strain evidence="10">NZFS 4037</strain>
    </source>
</reference>
<gene>
    <name evidence="10" type="ORF">JG688_00011041</name>
</gene>
<evidence type="ECO:0000256" key="4">
    <source>
        <dbReference type="ARBA" id="ARBA00022525"/>
    </source>
</evidence>
<dbReference type="GO" id="GO:0043657">
    <property type="term" value="C:host cell"/>
    <property type="evidence" value="ECO:0007669"/>
    <property type="project" value="UniProtKB-SubCell"/>
</dbReference>
<evidence type="ECO:0000256" key="3">
    <source>
        <dbReference type="ARBA" id="ARBA00010400"/>
    </source>
</evidence>
<keyword evidence="11" id="KW-1185">Reference proteome</keyword>
<dbReference type="InterPro" id="IPR054463">
    <property type="entry name" value="PexRD54_WY"/>
</dbReference>
<dbReference type="Pfam" id="PF16810">
    <property type="entry name" value="RXLR"/>
    <property type="match status" value="1"/>
</dbReference>
<keyword evidence="6" id="KW-0843">Virulence</keyword>
<comment type="similarity">
    <text evidence="3">Belongs to the RxLR effector family.</text>
</comment>
<dbReference type="AlphaFoldDB" id="A0A8J5M2Z0"/>
<organism evidence="10 11">
    <name type="scientific">Phytophthora aleatoria</name>
    <dbReference type="NCBI Taxonomy" id="2496075"/>
    <lineage>
        <taxon>Eukaryota</taxon>
        <taxon>Sar</taxon>
        <taxon>Stramenopiles</taxon>
        <taxon>Oomycota</taxon>
        <taxon>Peronosporomycetes</taxon>
        <taxon>Peronosporales</taxon>
        <taxon>Peronosporaceae</taxon>
        <taxon>Phytophthora</taxon>
    </lineage>
</organism>
<evidence type="ECO:0000259" key="9">
    <source>
        <dbReference type="Pfam" id="PF22748"/>
    </source>
</evidence>
<dbReference type="Proteomes" id="UP000709295">
    <property type="component" value="Unassembled WGS sequence"/>
</dbReference>
<feature type="domain" description="RxLR effector PexRD54 WY" evidence="9">
    <location>
        <begin position="258"/>
        <end position="297"/>
    </location>
</feature>
<name>A0A8J5M2Z0_9STRA</name>
<evidence type="ECO:0000256" key="2">
    <source>
        <dbReference type="ARBA" id="ARBA00004613"/>
    </source>
</evidence>
<accession>A0A8J5M2Z0</accession>
<dbReference type="GO" id="GO:0005576">
    <property type="term" value="C:extracellular region"/>
    <property type="evidence" value="ECO:0007669"/>
    <property type="project" value="UniProtKB-SubCell"/>
</dbReference>
<feature type="domain" description="RxLR effector PexRD54 WY" evidence="9">
    <location>
        <begin position="167"/>
        <end position="207"/>
    </location>
</feature>
<dbReference type="InterPro" id="IPR031825">
    <property type="entry name" value="RXLR"/>
</dbReference>
<proteinExistence type="inferred from homology"/>
<evidence type="ECO:0000313" key="10">
    <source>
        <dbReference type="EMBL" id="KAG6957278.1"/>
    </source>
</evidence>
<dbReference type="Pfam" id="PF22748">
    <property type="entry name" value="PexRD54_WY"/>
    <property type="match status" value="2"/>
</dbReference>
<comment type="caution">
    <text evidence="10">The sequence shown here is derived from an EMBL/GenBank/DDBJ whole genome shotgun (WGS) entry which is preliminary data.</text>
</comment>
<sequence length="453" mass="51753">MRLQGIVLVAIASLVVTSTVAGPHTTTDIQPFVRRLDVPTKTLFRSHKTHEEKAEDDEEEERGITSTALESVPGSLEISIKQLKAWLKGGGKSTDDVSKAFGILANTQLQSWIGYMKLFNKEKPMKQTSLVTTLASHFEYDGLAKIIEAAKAVPKSAKFAKRLEFELIQRWLAQEKHPDKVFQLLKLDVMRYDLFEKPELFTWVKYVDDFNKMYPEQETTLFAKMSKLVDESALVDMLVKAKSVASTEKLALRVQADQTKLWLQNQRTPDELFTLLRLDKAGDSLLENPIFDAWIKYADDFREMYPKLSMDPIATIDEYYSSAKVAKMIVEATVSPKTEKIAYRLNTEQYRDWITRYHPAEAFMKLELDSAGDKLFRSPLLATWLKYVDFYSKNKVKVSVTSLLKQRFGDEKLVEILIEATKVPATEKIASSLLKSLMGRLARSAKRRGQRNN</sequence>
<evidence type="ECO:0000256" key="8">
    <source>
        <dbReference type="SAM" id="SignalP"/>
    </source>
</evidence>
<feature type="chain" id="PRO_5035316540" description="RxLR effector PexRD54 WY domain-containing protein" evidence="8">
    <location>
        <begin position="22"/>
        <end position="453"/>
    </location>
</feature>